<keyword evidence="3" id="KW-1185">Reference proteome</keyword>
<dbReference type="GO" id="GO:0003700">
    <property type="term" value="F:DNA-binding transcription factor activity"/>
    <property type="evidence" value="ECO:0007669"/>
    <property type="project" value="InterPro"/>
</dbReference>
<accession>A0A9P0CU30</accession>
<name>A0A9P0CU30_9CUCU</name>
<feature type="region of interest" description="Disordered" evidence="1">
    <location>
        <begin position="1"/>
        <end position="48"/>
    </location>
</feature>
<reference evidence="2" key="1">
    <citation type="submission" date="2022-01" db="EMBL/GenBank/DDBJ databases">
        <authorList>
            <person name="King R."/>
        </authorList>
    </citation>
    <scope>NUCLEOTIDE SEQUENCE</scope>
</reference>
<dbReference type="AlphaFoldDB" id="A0A9P0CU30"/>
<dbReference type="OrthoDB" id="6606299at2759"/>
<evidence type="ECO:0000313" key="2">
    <source>
        <dbReference type="EMBL" id="CAH1104276.1"/>
    </source>
</evidence>
<dbReference type="Gene3D" id="1.20.5.170">
    <property type="match status" value="1"/>
</dbReference>
<protein>
    <recommendedName>
        <fullName evidence="4">BZIP domain-containing protein</fullName>
    </recommendedName>
</protein>
<dbReference type="EMBL" id="OV651828">
    <property type="protein sequence ID" value="CAH1104276.1"/>
    <property type="molecule type" value="Genomic_DNA"/>
</dbReference>
<evidence type="ECO:0008006" key="4">
    <source>
        <dbReference type="Google" id="ProtNLM"/>
    </source>
</evidence>
<organism evidence="2 3">
    <name type="scientific">Psylliodes chrysocephalus</name>
    <dbReference type="NCBI Taxonomy" id="3402493"/>
    <lineage>
        <taxon>Eukaryota</taxon>
        <taxon>Metazoa</taxon>
        <taxon>Ecdysozoa</taxon>
        <taxon>Arthropoda</taxon>
        <taxon>Hexapoda</taxon>
        <taxon>Insecta</taxon>
        <taxon>Pterygota</taxon>
        <taxon>Neoptera</taxon>
        <taxon>Endopterygota</taxon>
        <taxon>Coleoptera</taxon>
        <taxon>Polyphaga</taxon>
        <taxon>Cucujiformia</taxon>
        <taxon>Chrysomeloidea</taxon>
        <taxon>Chrysomelidae</taxon>
        <taxon>Galerucinae</taxon>
        <taxon>Alticini</taxon>
        <taxon>Psylliodes</taxon>
    </lineage>
</organism>
<dbReference type="SUPFAM" id="SSF57959">
    <property type="entry name" value="Leucine zipper domain"/>
    <property type="match status" value="1"/>
</dbReference>
<dbReference type="Proteomes" id="UP001153636">
    <property type="component" value="Chromosome 16"/>
</dbReference>
<proteinExistence type="predicted"/>
<gene>
    <name evidence="2" type="ORF">PSYICH_LOCUS5297</name>
</gene>
<sequence>MVSNGKRMRYVSENFTSSEEDSYEERDYQSKKENFNSMENPRRKPRCSSKNALMARENRLRKKMYVNKLEKEVTLLKNENKKLTAVTRNQSLLVVDLQKEVKYLKSIIANSSDIKNLIRNIHNSTGMSVSSSLDSNLSLKNISVPKKNLANPDVFTTSDCLLGDDLSLNLNLYEDITDFPLLLPENNVFNGNNSTSSASLEEHNYTALRDNDEDVGVCLHVSKHKVSLEFCMNCSDKAQESWSQL</sequence>
<feature type="compositionally biased region" description="Basic and acidic residues" evidence="1">
    <location>
        <begin position="25"/>
        <end position="34"/>
    </location>
</feature>
<evidence type="ECO:0000313" key="3">
    <source>
        <dbReference type="Proteomes" id="UP001153636"/>
    </source>
</evidence>
<evidence type="ECO:0000256" key="1">
    <source>
        <dbReference type="SAM" id="MobiDB-lite"/>
    </source>
</evidence>
<dbReference type="InterPro" id="IPR046347">
    <property type="entry name" value="bZIP_sf"/>
</dbReference>